<evidence type="ECO:0000313" key="3">
    <source>
        <dbReference type="Proteomes" id="UP000230002"/>
    </source>
</evidence>
<dbReference type="PANTHER" id="PTHR24148:SF64">
    <property type="entry name" value="HETEROKARYON INCOMPATIBILITY DOMAIN-CONTAINING PROTEIN"/>
    <property type="match status" value="1"/>
</dbReference>
<gene>
    <name evidence="2" type="ORF">GSI_01998</name>
</gene>
<dbReference type="EMBL" id="AYKW01000003">
    <property type="protein sequence ID" value="PIL35273.1"/>
    <property type="molecule type" value="Genomic_DNA"/>
</dbReference>
<name>A0A2G8SNH5_9APHY</name>
<protein>
    <recommendedName>
        <fullName evidence="1">Heterokaryon incompatibility domain-containing protein</fullName>
    </recommendedName>
</protein>
<evidence type="ECO:0000313" key="2">
    <source>
        <dbReference type="EMBL" id="PIL35273.1"/>
    </source>
</evidence>
<dbReference type="AlphaFoldDB" id="A0A2G8SNH5"/>
<dbReference type="InterPro" id="IPR052895">
    <property type="entry name" value="HetReg/Transcr_Mod"/>
</dbReference>
<evidence type="ECO:0000259" key="1">
    <source>
        <dbReference type="Pfam" id="PF06985"/>
    </source>
</evidence>
<dbReference type="Pfam" id="PF06985">
    <property type="entry name" value="HET"/>
    <property type="match status" value="1"/>
</dbReference>
<feature type="domain" description="Heterokaryon incompatibility" evidence="1">
    <location>
        <begin position="78"/>
        <end position="173"/>
    </location>
</feature>
<dbReference type="Proteomes" id="UP000230002">
    <property type="component" value="Unassembled WGS sequence"/>
</dbReference>
<proteinExistence type="predicted"/>
<accession>A0A2G8SNH5</accession>
<comment type="caution">
    <text evidence="2">The sequence shown here is derived from an EMBL/GenBank/DDBJ whole genome shotgun (WGS) entry which is preliminary data.</text>
</comment>
<organism evidence="2 3">
    <name type="scientific">Ganoderma sinense ZZ0214-1</name>
    <dbReference type="NCBI Taxonomy" id="1077348"/>
    <lineage>
        <taxon>Eukaryota</taxon>
        <taxon>Fungi</taxon>
        <taxon>Dikarya</taxon>
        <taxon>Basidiomycota</taxon>
        <taxon>Agaricomycotina</taxon>
        <taxon>Agaricomycetes</taxon>
        <taxon>Polyporales</taxon>
        <taxon>Polyporaceae</taxon>
        <taxon>Ganoderma</taxon>
    </lineage>
</organism>
<dbReference type="OrthoDB" id="5303367at2759"/>
<keyword evidence="3" id="KW-1185">Reference proteome</keyword>
<reference evidence="2 3" key="1">
    <citation type="journal article" date="2015" name="Sci. Rep.">
        <title>Chromosome-level genome map provides insights into diverse defense mechanisms in the medicinal fungus Ganoderma sinense.</title>
        <authorList>
            <person name="Zhu Y."/>
            <person name="Xu J."/>
            <person name="Sun C."/>
            <person name="Zhou S."/>
            <person name="Xu H."/>
            <person name="Nelson D.R."/>
            <person name="Qian J."/>
            <person name="Song J."/>
            <person name="Luo H."/>
            <person name="Xiang L."/>
            <person name="Li Y."/>
            <person name="Xu Z."/>
            <person name="Ji A."/>
            <person name="Wang L."/>
            <person name="Lu S."/>
            <person name="Hayward A."/>
            <person name="Sun W."/>
            <person name="Li X."/>
            <person name="Schwartz D.C."/>
            <person name="Wang Y."/>
            <person name="Chen S."/>
        </authorList>
    </citation>
    <scope>NUCLEOTIDE SEQUENCE [LARGE SCALE GENOMIC DNA]</scope>
    <source>
        <strain evidence="2 3">ZZ0214-1</strain>
    </source>
</reference>
<dbReference type="PANTHER" id="PTHR24148">
    <property type="entry name" value="ANKYRIN REPEAT DOMAIN-CONTAINING PROTEIN 39 HOMOLOG-RELATED"/>
    <property type="match status" value="1"/>
</dbReference>
<dbReference type="InterPro" id="IPR010730">
    <property type="entry name" value="HET"/>
</dbReference>
<dbReference type="STRING" id="1077348.A0A2G8SNH5"/>
<sequence>MSSVSPLTPFSLPDTLKACEGAPGQGDLGDKPLRVLVLQAGDTAYDLIKYTGQPFAAISYTWPSDPPWPRLGASNDKSDSCAAYNAGTRRAVWLDYHCINQSDEVEKTAQVAIFQKIYARSEITLIMLEDVGFTSEEFAALLRSNLKANQETAALVRRILAARWFSRAWCSQELVLSRKAVFFLHNTSTSGDAHRLDSDRLWHCIEVARRHDGSIPSFSSPRGSVRDELVTKTTSWALRIVQPLECSDGYDKLSLVCNLIRFVYRFTARPGAFRAPSESAPTVELNVLKMVNVMAIVRREFSLLTANHGPGNPLQGELGFGWAGVPVHGDGVSDMWVPKDYEVARDPDVSVDGDGLLLRGVVASVVREVMWEVARDGTGLHVAIDGETPSAVAEFPSNEGWTWSAESLGLRDLLTVLARIGTGPNGAHSGDVPLHARIALAYVLADPDYKDQPEPVVGDAVSLVQGILGEVIGPLKYIASALKFIHRAGGRMLFSTVLLSEGSVLLVSGNAPHGQLRGRLLFQPFVVRPKVFSPPMAMTANSMILDPAPLDGPKAIYRCVGCVRGLGMALETPENAARRLRVV</sequence>